<dbReference type="EMBL" id="CP020946">
    <property type="protein sequence ID" value="ASD64961.1"/>
    <property type="molecule type" value="Genomic_DNA"/>
</dbReference>
<evidence type="ECO:0000259" key="5">
    <source>
        <dbReference type="Pfam" id="PF01168"/>
    </source>
</evidence>
<dbReference type="InterPro" id="IPR029066">
    <property type="entry name" value="PLP-binding_barrel"/>
</dbReference>
<dbReference type="InterPro" id="IPR001608">
    <property type="entry name" value="Ala_racemase_N"/>
</dbReference>
<name>A0A1Z3NC07_BDEBC</name>
<organism evidence="6 7">
    <name type="scientific">Bdellovibrio bacteriovorus</name>
    <dbReference type="NCBI Taxonomy" id="959"/>
    <lineage>
        <taxon>Bacteria</taxon>
        <taxon>Pseudomonadati</taxon>
        <taxon>Bdellovibrionota</taxon>
        <taxon>Bdellovibrionia</taxon>
        <taxon>Bdellovibrionales</taxon>
        <taxon>Pseudobdellovibrionaceae</taxon>
        <taxon>Bdellovibrio</taxon>
    </lineage>
</organism>
<proteinExistence type="inferred from homology"/>
<comment type="cofactor">
    <cofactor evidence="3">
        <name>pyridoxal 5'-phosphate</name>
        <dbReference type="ChEBI" id="CHEBI:597326"/>
    </cofactor>
</comment>
<dbReference type="NCBIfam" id="TIGR00044">
    <property type="entry name" value="YggS family pyridoxal phosphate-dependent enzyme"/>
    <property type="match status" value="1"/>
</dbReference>
<dbReference type="FunFam" id="3.20.20.10:FF:000018">
    <property type="entry name" value="Pyridoxal phosphate homeostasis protein"/>
    <property type="match status" value="1"/>
</dbReference>
<dbReference type="CDD" id="cd00635">
    <property type="entry name" value="PLPDE_III_YBL036c_like"/>
    <property type="match status" value="1"/>
</dbReference>
<evidence type="ECO:0000256" key="3">
    <source>
        <dbReference type="PIRSR" id="PIRSR004848-1"/>
    </source>
</evidence>
<dbReference type="PANTHER" id="PTHR10146:SF14">
    <property type="entry name" value="PYRIDOXAL PHOSPHATE HOMEOSTASIS PROTEIN"/>
    <property type="match status" value="1"/>
</dbReference>
<accession>A0A1Z3NC07</accession>
<comment type="function">
    <text evidence="2">Pyridoxal 5'-phosphate (PLP)-binding protein, which is involved in PLP homeostasis.</text>
</comment>
<dbReference type="PANTHER" id="PTHR10146">
    <property type="entry name" value="PROLINE SYNTHETASE CO-TRANSCRIBED BACTERIAL HOMOLOG PROTEIN"/>
    <property type="match status" value="1"/>
</dbReference>
<dbReference type="AlphaFoldDB" id="A0A1Z3NC07"/>
<comment type="similarity">
    <text evidence="2 4">Belongs to the pyridoxal phosphate-binding protein YggS/PROSC family.</text>
</comment>
<dbReference type="HAMAP" id="MF_02087">
    <property type="entry name" value="PLP_homeostasis"/>
    <property type="match status" value="1"/>
</dbReference>
<protein>
    <recommendedName>
        <fullName evidence="2">Pyridoxal phosphate homeostasis protein</fullName>
        <shortName evidence="2">PLP homeostasis protein</shortName>
    </recommendedName>
</protein>
<evidence type="ECO:0000313" key="7">
    <source>
        <dbReference type="Proteomes" id="UP000197003"/>
    </source>
</evidence>
<sequence length="219" mass="24480">MALKEIIEKAKPAKILAVSKLQPAKKVRILYAEGQRLFGENYVQEALEKQSVLSDLPDIQWHLIGHLQKNKAKMVVGKFHLIHSVDSLELAQVISRQCEQKGVRQNILIQVNLAGEASKEGFSTETLESQWADLTKLPHLHIYGLMTMPPLTETGAEVRPYFAELRRLRDRLKAATDTTVHPLNELSMGTSHDYPVAVEEGATIVRLGTILFGERPAKG</sequence>
<evidence type="ECO:0000256" key="4">
    <source>
        <dbReference type="RuleBase" id="RU004514"/>
    </source>
</evidence>
<evidence type="ECO:0000256" key="2">
    <source>
        <dbReference type="HAMAP-Rule" id="MF_02087"/>
    </source>
</evidence>
<dbReference type="SUPFAM" id="SSF51419">
    <property type="entry name" value="PLP-binding barrel"/>
    <property type="match status" value="1"/>
</dbReference>
<dbReference type="Gene3D" id="3.20.20.10">
    <property type="entry name" value="Alanine racemase"/>
    <property type="match status" value="1"/>
</dbReference>
<dbReference type="InterPro" id="IPR011078">
    <property type="entry name" value="PyrdxlP_homeostasis"/>
</dbReference>
<dbReference type="Proteomes" id="UP000197003">
    <property type="component" value="Chromosome"/>
</dbReference>
<dbReference type="GO" id="GO:0030170">
    <property type="term" value="F:pyridoxal phosphate binding"/>
    <property type="evidence" value="ECO:0007669"/>
    <property type="project" value="UniProtKB-UniRule"/>
</dbReference>
<feature type="domain" description="Alanine racemase N-terminal" evidence="5">
    <location>
        <begin position="4"/>
        <end position="216"/>
    </location>
</feature>
<dbReference type="PIRSF" id="PIRSF004848">
    <property type="entry name" value="YBL036c_PLPDEIII"/>
    <property type="match status" value="1"/>
</dbReference>
<evidence type="ECO:0000313" key="6">
    <source>
        <dbReference type="EMBL" id="ASD64961.1"/>
    </source>
</evidence>
<gene>
    <name evidence="6" type="ORF">B9G79_15995</name>
</gene>
<evidence type="ECO:0000256" key="1">
    <source>
        <dbReference type="ARBA" id="ARBA00022898"/>
    </source>
</evidence>
<keyword evidence="1 2" id="KW-0663">Pyridoxal phosphate</keyword>
<dbReference type="OrthoDB" id="5291450at2"/>
<feature type="modified residue" description="N6-(pyridoxal phosphate)lysine" evidence="2 3">
    <location>
        <position position="20"/>
    </location>
</feature>
<dbReference type="Pfam" id="PF01168">
    <property type="entry name" value="Ala_racemase_N"/>
    <property type="match status" value="1"/>
</dbReference>
<reference evidence="6 7" key="1">
    <citation type="submission" date="2017-04" db="EMBL/GenBank/DDBJ databases">
        <title>Whole genome sequence of Bdellovibrio bacteriovorus strain SSB218315.</title>
        <authorList>
            <person name="Oyedara O."/>
            <person name="Rodriguez-Perez M.A."/>
        </authorList>
    </citation>
    <scope>NUCLEOTIDE SEQUENCE [LARGE SCALE GENOMIC DNA]</scope>
    <source>
        <strain evidence="6 7">SSB218315</strain>
    </source>
</reference>
<dbReference type="RefSeq" id="WP_088566383.1">
    <property type="nucleotide sequence ID" value="NZ_CP020946.1"/>
</dbReference>